<keyword evidence="2" id="KW-0813">Transport</keyword>
<dbReference type="Gene3D" id="2.10.240.10">
    <property type="entry name" value="Dihydroorotate dehydrogenase, electron transfer subunit"/>
    <property type="match status" value="1"/>
</dbReference>
<dbReference type="PANTHER" id="PTHR43513:SF3">
    <property type="entry name" value="DIHYDROOROTATE DEHYDROGENASE B (NAD(+)), ELECTRON TRANSFER SUBUNIT-RELATED"/>
    <property type="match status" value="1"/>
</dbReference>
<proteinExistence type="inferred from homology"/>
<feature type="binding site" evidence="11">
    <location>
        <position position="208"/>
    </location>
    <ligand>
        <name>[2Fe-2S] cluster</name>
        <dbReference type="ChEBI" id="CHEBI:190135"/>
    </ligand>
</feature>
<reference evidence="13" key="1">
    <citation type="journal article" date="2020" name="mSystems">
        <title>Genome- and Community-Level Interaction Insights into Carbon Utilization and Element Cycling Functions of Hydrothermarchaeota in Hydrothermal Sediment.</title>
        <authorList>
            <person name="Zhou Z."/>
            <person name="Liu Y."/>
            <person name="Xu W."/>
            <person name="Pan J."/>
            <person name="Luo Z.H."/>
            <person name="Li M."/>
        </authorList>
    </citation>
    <scope>NUCLEOTIDE SEQUENCE [LARGE SCALE GENOMIC DNA]</scope>
    <source>
        <strain evidence="13">SpSt-26</strain>
    </source>
</reference>
<evidence type="ECO:0000256" key="6">
    <source>
        <dbReference type="ARBA" id="ARBA00022827"/>
    </source>
</evidence>
<dbReference type="NCBIfam" id="NF000796">
    <property type="entry name" value="PRK00054.1-1"/>
    <property type="match status" value="1"/>
</dbReference>
<sequence>MFIRVLKVERHSRDIATIHINANFNPLPGQFAMVYVPNYEEIPLSFSSEKTFTVKAVGETTRALVEIKAGEWLRVRGAFGRGFRIRDNALIIAGGIGIAPLRFLYKKLLENNYRVRVIYGARNSEELIWKDFENAVYATEDGSFGFRGTVIDLVEKERLENYSAVYCCGKSELLKKLYKIFEKRLDPNFVQFSMERYMRCGIGVCGSCVLENGKRVCKDGPVFTMSELRSEF</sequence>
<dbReference type="InterPro" id="IPR017938">
    <property type="entry name" value="Riboflavin_synthase-like_b-brl"/>
</dbReference>
<dbReference type="EMBL" id="DSLA01000061">
    <property type="protein sequence ID" value="HEH35292.1"/>
    <property type="molecule type" value="Genomic_DNA"/>
</dbReference>
<comment type="cofactor">
    <cofactor evidence="11">
        <name>[2Fe-2S] cluster</name>
        <dbReference type="ChEBI" id="CHEBI:190135"/>
    </cofactor>
    <text evidence="11">Binds 1 [2Fe-2S] cluster per subunit.</text>
</comment>
<evidence type="ECO:0000256" key="1">
    <source>
        <dbReference type="ARBA" id="ARBA00006422"/>
    </source>
</evidence>
<dbReference type="Pfam" id="PF10418">
    <property type="entry name" value="DHODB_Fe-S_bind"/>
    <property type="match status" value="1"/>
</dbReference>
<dbReference type="Gene3D" id="3.40.50.80">
    <property type="entry name" value="Nucleotide-binding domain of ferredoxin-NADP reductase (FNR) module"/>
    <property type="match status" value="1"/>
</dbReference>
<evidence type="ECO:0000256" key="3">
    <source>
        <dbReference type="ARBA" id="ARBA00022630"/>
    </source>
</evidence>
<evidence type="ECO:0000313" key="13">
    <source>
        <dbReference type="EMBL" id="HEH35292.1"/>
    </source>
</evidence>
<keyword evidence="7" id="KW-0249">Electron transport</keyword>
<feature type="binding site" evidence="11">
    <location>
        <position position="205"/>
    </location>
    <ligand>
        <name>[2Fe-2S] cluster</name>
        <dbReference type="ChEBI" id="CHEBI:190135"/>
    </ligand>
</feature>
<gene>
    <name evidence="13" type="ORF">ENP88_03905</name>
</gene>
<dbReference type="GO" id="GO:0016491">
    <property type="term" value="F:oxidoreductase activity"/>
    <property type="evidence" value="ECO:0007669"/>
    <property type="project" value="InterPro"/>
</dbReference>
<keyword evidence="4 11" id="KW-0001">2Fe-2S</keyword>
<keyword evidence="5 11" id="KW-0479">Metal-binding</keyword>
<dbReference type="InterPro" id="IPR012165">
    <property type="entry name" value="Cyt_c3_hydrogenase_gsu"/>
</dbReference>
<feature type="binding site" evidence="11">
    <location>
        <position position="217"/>
    </location>
    <ligand>
        <name>[2Fe-2S] cluster</name>
        <dbReference type="ChEBI" id="CHEBI:190135"/>
    </ligand>
</feature>
<dbReference type="GO" id="GO:0006221">
    <property type="term" value="P:pyrimidine nucleotide biosynthetic process"/>
    <property type="evidence" value="ECO:0007669"/>
    <property type="project" value="InterPro"/>
</dbReference>
<dbReference type="Gene3D" id="2.40.30.10">
    <property type="entry name" value="Translation factors"/>
    <property type="match status" value="1"/>
</dbReference>
<comment type="similarity">
    <text evidence="1">Belongs to the PyrK family.</text>
</comment>
<comment type="caution">
    <text evidence="13">The sequence shown here is derived from an EMBL/GenBank/DDBJ whole genome shotgun (WGS) entry which is preliminary data.</text>
</comment>
<evidence type="ECO:0000256" key="9">
    <source>
        <dbReference type="ARBA" id="ARBA00023014"/>
    </source>
</evidence>
<dbReference type="GO" id="GO:0046872">
    <property type="term" value="F:metal ion binding"/>
    <property type="evidence" value="ECO:0007669"/>
    <property type="project" value="UniProtKB-KW"/>
</dbReference>
<dbReference type="InterPro" id="IPR001433">
    <property type="entry name" value="OxRdtase_FAD/NAD-bd"/>
</dbReference>
<dbReference type="PANTHER" id="PTHR43513">
    <property type="entry name" value="DIHYDROOROTATE DEHYDROGENASE B (NAD(+)), ELECTRON TRANSFER SUBUNIT"/>
    <property type="match status" value="1"/>
</dbReference>
<evidence type="ECO:0000256" key="5">
    <source>
        <dbReference type="ARBA" id="ARBA00022723"/>
    </source>
</evidence>
<organism evidence="13">
    <name type="scientific">Archaeoglobus fulgidus</name>
    <dbReference type="NCBI Taxonomy" id="2234"/>
    <lineage>
        <taxon>Archaea</taxon>
        <taxon>Methanobacteriati</taxon>
        <taxon>Methanobacteriota</taxon>
        <taxon>Archaeoglobi</taxon>
        <taxon>Archaeoglobales</taxon>
        <taxon>Archaeoglobaceae</taxon>
        <taxon>Archaeoglobus</taxon>
    </lineage>
</organism>
<comment type="cofactor">
    <cofactor evidence="10">
        <name>[2Fe-2S] cluster</name>
        <dbReference type="ChEBI" id="CHEBI:190135"/>
    </cofactor>
</comment>
<keyword evidence="3" id="KW-0285">Flavoprotein</keyword>
<evidence type="ECO:0000256" key="11">
    <source>
        <dbReference type="PIRSR" id="PIRSR006816-2"/>
    </source>
</evidence>
<dbReference type="GO" id="GO:0051537">
    <property type="term" value="F:2 iron, 2 sulfur cluster binding"/>
    <property type="evidence" value="ECO:0007669"/>
    <property type="project" value="UniProtKB-KW"/>
</dbReference>
<dbReference type="PIRSF" id="PIRSF006816">
    <property type="entry name" value="Cyc3_hyd_g"/>
    <property type="match status" value="1"/>
</dbReference>
<evidence type="ECO:0000256" key="4">
    <source>
        <dbReference type="ARBA" id="ARBA00022714"/>
    </source>
</evidence>
<evidence type="ECO:0000256" key="7">
    <source>
        <dbReference type="ARBA" id="ARBA00022982"/>
    </source>
</evidence>
<evidence type="ECO:0000259" key="12">
    <source>
        <dbReference type="PROSITE" id="PS51384"/>
    </source>
</evidence>
<evidence type="ECO:0000256" key="8">
    <source>
        <dbReference type="ARBA" id="ARBA00023004"/>
    </source>
</evidence>
<dbReference type="InterPro" id="IPR050353">
    <property type="entry name" value="PyrK_electron_transfer"/>
</dbReference>
<name>A0A7J2TJT0_ARCFL</name>
<dbReference type="InterPro" id="IPR019480">
    <property type="entry name" value="Dihydroorotate_DH_Fe-S-bd"/>
</dbReference>
<keyword evidence="8 11" id="KW-0408">Iron</keyword>
<evidence type="ECO:0000256" key="2">
    <source>
        <dbReference type="ARBA" id="ARBA00022448"/>
    </source>
</evidence>
<dbReference type="PROSITE" id="PS51384">
    <property type="entry name" value="FAD_FR"/>
    <property type="match status" value="1"/>
</dbReference>
<dbReference type="InterPro" id="IPR017927">
    <property type="entry name" value="FAD-bd_FR_type"/>
</dbReference>
<feature type="domain" description="FAD-binding FR-type" evidence="12">
    <location>
        <begin position="1"/>
        <end position="85"/>
    </location>
</feature>
<dbReference type="GO" id="GO:0050660">
    <property type="term" value="F:flavin adenine dinucleotide binding"/>
    <property type="evidence" value="ECO:0007669"/>
    <property type="project" value="InterPro"/>
</dbReference>
<feature type="binding site" evidence="11">
    <location>
        <position position="200"/>
    </location>
    <ligand>
        <name>[2Fe-2S] cluster</name>
        <dbReference type="ChEBI" id="CHEBI:190135"/>
    </ligand>
</feature>
<dbReference type="SUPFAM" id="SSF52343">
    <property type="entry name" value="Ferredoxin reductase-like, C-terminal NADP-linked domain"/>
    <property type="match status" value="1"/>
</dbReference>
<keyword evidence="6" id="KW-0274">FAD</keyword>
<dbReference type="AlphaFoldDB" id="A0A7J2TJT0"/>
<dbReference type="InterPro" id="IPR039261">
    <property type="entry name" value="FNR_nucleotide-bd"/>
</dbReference>
<evidence type="ECO:0000256" key="10">
    <source>
        <dbReference type="ARBA" id="ARBA00034078"/>
    </source>
</evidence>
<dbReference type="SUPFAM" id="SSF63380">
    <property type="entry name" value="Riboflavin synthase domain-like"/>
    <property type="match status" value="1"/>
</dbReference>
<keyword evidence="9 11" id="KW-0411">Iron-sulfur</keyword>
<dbReference type="Pfam" id="PF00175">
    <property type="entry name" value="NAD_binding_1"/>
    <property type="match status" value="1"/>
</dbReference>
<accession>A0A7J2TJT0</accession>
<dbReference type="InterPro" id="IPR037117">
    <property type="entry name" value="Dihydroorotate_DH_ele_sf"/>
</dbReference>
<protein>
    <submittedName>
        <fullName evidence="13">Dihydroorotate dehydrogenase electron transfer subunit</fullName>
    </submittedName>
</protein>